<reference evidence="2 3" key="2">
    <citation type="submission" date="2017-04" db="EMBL/GenBank/DDBJ databases">
        <title>CpG methylation of centromeres and impact of large insertions on vertebrate speciation.</title>
        <authorList>
            <person name="Ichikawa K."/>
            <person name="Yoshimura J."/>
            <person name="Morishita S."/>
        </authorList>
    </citation>
    <scope>NUCLEOTIDE SEQUENCE</scope>
    <source>
        <strain evidence="2 3">HSOK</strain>
    </source>
</reference>
<reference evidence="2" key="3">
    <citation type="submission" date="2025-08" db="UniProtKB">
        <authorList>
            <consortium name="Ensembl"/>
        </authorList>
    </citation>
    <scope>IDENTIFICATION</scope>
    <source>
        <strain evidence="2">HSOK</strain>
    </source>
</reference>
<feature type="chain" id="PRO_5018327451" evidence="1">
    <location>
        <begin position="32"/>
        <end position="155"/>
    </location>
</feature>
<evidence type="ECO:0000256" key="1">
    <source>
        <dbReference type="SAM" id="SignalP"/>
    </source>
</evidence>
<evidence type="ECO:0000313" key="2">
    <source>
        <dbReference type="Ensembl" id="ENSORLP00015021601.1"/>
    </source>
</evidence>
<reference evidence="2" key="4">
    <citation type="submission" date="2025-09" db="UniProtKB">
        <authorList>
            <consortium name="Ensembl"/>
        </authorList>
    </citation>
    <scope>IDENTIFICATION</scope>
    <source>
        <strain evidence="2">HSOK</strain>
    </source>
</reference>
<dbReference type="AlphaFoldDB" id="A0A3P9IP17"/>
<feature type="signal peptide" evidence="1">
    <location>
        <begin position="1"/>
        <end position="31"/>
    </location>
</feature>
<evidence type="ECO:0000313" key="3">
    <source>
        <dbReference type="Proteomes" id="UP000265200"/>
    </source>
</evidence>
<sequence length="155" mass="17253">FPSLPLPTCCCHTSLFVTLSPLLTFVGKSMCLIVNSYTGTDDATFENSTYMAADPASINTKLLRGQLQHTPPCLTLPLSPTSPFLCMRAFPHHVSGARHCGQRKRLNQSNEKCLNTGQSVSCHLAAWLLSWQYLFMYECVWSGEEWGCITPFQVC</sequence>
<dbReference type="Proteomes" id="UP000265200">
    <property type="component" value="Chromosome 13"/>
</dbReference>
<reference key="1">
    <citation type="journal article" date="2007" name="Nature">
        <title>The medaka draft genome and insights into vertebrate genome evolution.</title>
        <authorList>
            <person name="Kasahara M."/>
            <person name="Naruse K."/>
            <person name="Sasaki S."/>
            <person name="Nakatani Y."/>
            <person name="Qu W."/>
            <person name="Ahsan B."/>
            <person name="Yamada T."/>
            <person name="Nagayasu Y."/>
            <person name="Doi K."/>
            <person name="Kasai Y."/>
            <person name="Jindo T."/>
            <person name="Kobayashi D."/>
            <person name="Shimada A."/>
            <person name="Toyoda A."/>
            <person name="Kuroki Y."/>
            <person name="Fujiyama A."/>
            <person name="Sasaki T."/>
            <person name="Shimizu A."/>
            <person name="Asakawa S."/>
            <person name="Shimizu N."/>
            <person name="Hashimoto S."/>
            <person name="Yang J."/>
            <person name="Lee Y."/>
            <person name="Matsushima K."/>
            <person name="Sugano S."/>
            <person name="Sakaizumi M."/>
            <person name="Narita T."/>
            <person name="Ohishi K."/>
            <person name="Haga S."/>
            <person name="Ohta F."/>
            <person name="Nomoto H."/>
            <person name="Nogata K."/>
            <person name="Morishita T."/>
            <person name="Endo T."/>
            <person name="Shin-I T."/>
            <person name="Takeda H."/>
            <person name="Morishita S."/>
            <person name="Kohara Y."/>
        </authorList>
    </citation>
    <scope>NUCLEOTIDE SEQUENCE [LARGE SCALE GENOMIC DNA]</scope>
    <source>
        <strain>Hd-rR</strain>
    </source>
</reference>
<organism evidence="2 3">
    <name type="scientific">Oryzias latipes</name>
    <name type="common">Japanese rice fish</name>
    <name type="synonym">Japanese killifish</name>
    <dbReference type="NCBI Taxonomy" id="8090"/>
    <lineage>
        <taxon>Eukaryota</taxon>
        <taxon>Metazoa</taxon>
        <taxon>Chordata</taxon>
        <taxon>Craniata</taxon>
        <taxon>Vertebrata</taxon>
        <taxon>Euteleostomi</taxon>
        <taxon>Actinopterygii</taxon>
        <taxon>Neopterygii</taxon>
        <taxon>Teleostei</taxon>
        <taxon>Neoteleostei</taxon>
        <taxon>Acanthomorphata</taxon>
        <taxon>Ovalentaria</taxon>
        <taxon>Atherinomorphae</taxon>
        <taxon>Beloniformes</taxon>
        <taxon>Adrianichthyidae</taxon>
        <taxon>Oryziinae</taxon>
        <taxon>Oryzias</taxon>
    </lineage>
</organism>
<dbReference type="Ensembl" id="ENSORLT00015031111.1">
    <property type="protein sequence ID" value="ENSORLP00015021601.1"/>
    <property type="gene ID" value="ENSORLG00015022869.1"/>
</dbReference>
<name>A0A3P9IP17_ORYLA</name>
<protein>
    <submittedName>
        <fullName evidence="2">Uncharacterized protein</fullName>
    </submittedName>
</protein>
<keyword evidence="1" id="KW-0732">Signal</keyword>
<proteinExistence type="predicted"/>
<accession>A0A3P9IP17</accession>